<dbReference type="PANTHER" id="PTHR35089">
    <property type="entry name" value="CHAPERONE PROTEIN SKP"/>
    <property type="match status" value="1"/>
</dbReference>
<dbReference type="PANTHER" id="PTHR35089:SF1">
    <property type="entry name" value="CHAPERONE PROTEIN SKP"/>
    <property type="match status" value="1"/>
</dbReference>
<accession>A0A1G7Y3W1</accession>
<dbReference type="STRING" id="104663.SAMN04488121_107191"/>
<proteinExistence type="inferred from homology"/>
<evidence type="ECO:0000313" key="4">
    <source>
        <dbReference type="EMBL" id="SDG91104.1"/>
    </source>
</evidence>
<dbReference type="Pfam" id="PF03938">
    <property type="entry name" value="OmpH"/>
    <property type="match status" value="1"/>
</dbReference>
<evidence type="ECO:0000256" key="2">
    <source>
        <dbReference type="ARBA" id="ARBA00022729"/>
    </source>
</evidence>
<dbReference type="GO" id="GO:0005829">
    <property type="term" value="C:cytosol"/>
    <property type="evidence" value="ECO:0007669"/>
    <property type="project" value="TreeGrafter"/>
</dbReference>
<gene>
    <name evidence="4" type="ORF">SAMN04488121_107191</name>
</gene>
<dbReference type="Gene3D" id="3.30.910.20">
    <property type="entry name" value="Skp domain"/>
    <property type="match status" value="1"/>
</dbReference>
<dbReference type="EMBL" id="FNBN01000007">
    <property type="protein sequence ID" value="SDG91104.1"/>
    <property type="molecule type" value="Genomic_DNA"/>
</dbReference>
<dbReference type="SUPFAM" id="SSF111384">
    <property type="entry name" value="OmpH-like"/>
    <property type="match status" value="1"/>
</dbReference>
<feature type="signal peptide" evidence="3">
    <location>
        <begin position="1"/>
        <end position="24"/>
    </location>
</feature>
<organism evidence="4 5">
    <name type="scientific">Chitinophaga filiformis</name>
    <name type="common">Myxococcus filiformis</name>
    <name type="synonym">Flexibacter filiformis</name>
    <dbReference type="NCBI Taxonomy" id="104663"/>
    <lineage>
        <taxon>Bacteria</taxon>
        <taxon>Pseudomonadati</taxon>
        <taxon>Bacteroidota</taxon>
        <taxon>Chitinophagia</taxon>
        <taxon>Chitinophagales</taxon>
        <taxon>Chitinophagaceae</taxon>
        <taxon>Chitinophaga</taxon>
    </lineage>
</organism>
<evidence type="ECO:0000256" key="3">
    <source>
        <dbReference type="SAM" id="SignalP"/>
    </source>
</evidence>
<sequence length="170" mass="18825">MLKNCTIALFLFAFITISATRSYAQAKIAYINMQQLVTSMPEAKRAYDTLQVYQGELAKDGQALITEFEQMAAKFQADEPTLKPDIKEIRMKQLETAKANIEEYRGRMEQKLAAREQELSAPILAKAKKAVSDLAAEKGIVCVLDSSKESVVTATCEDLLSAAKQKLGIK</sequence>
<feature type="chain" id="PRO_5011569012" evidence="3">
    <location>
        <begin position="25"/>
        <end position="170"/>
    </location>
</feature>
<dbReference type="OrthoDB" id="1524711at2"/>
<dbReference type="SMART" id="SM00935">
    <property type="entry name" value="OmpH"/>
    <property type="match status" value="1"/>
</dbReference>
<dbReference type="RefSeq" id="WP_089835810.1">
    <property type="nucleotide sequence ID" value="NZ_FNBN01000007.1"/>
</dbReference>
<dbReference type="Proteomes" id="UP000199045">
    <property type="component" value="Unassembled WGS sequence"/>
</dbReference>
<name>A0A1G7Y3W1_CHIFI</name>
<protein>
    <submittedName>
        <fullName evidence="4">Periplasmic chaperone for outer membrane proteins Skp</fullName>
    </submittedName>
</protein>
<dbReference type="InterPro" id="IPR005632">
    <property type="entry name" value="Chaperone_Skp"/>
</dbReference>
<evidence type="ECO:0000313" key="5">
    <source>
        <dbReference type="Proteomes" id="UP000199045"/>
    </source>
</evidence>
<comment type="similarity">
    <text evidence="1">Belongs to the Skp family.</text>
</comment>
<dbReference type="InterPro" id="IPR024930">
    <property type="entry name" value="Skp_dom_sf"/>
</dbReference>
<evidence type="ECO:0000256" key="1">
    <source>
        <dbReference type="ARBA" id="ARBA00009091"/>
    </source>
</evidence>
<keyword evidence="2 3" id="KW-0732">Signal</keyword>
<dbReference type="AlphaFoldDB" id="A0A1G7Y3W1"/>
<dbReference type="GO" id="GO:0051082">
    <property type="term" value="F:unfolded protein binding"/>
    <property type="evidence" value="ECO:0007669"/>
    <property type="project" value="InterPro"/>
</dbReference>
<dbReference type="GO" id="GO:0050821">
    <property type="term" value="P:protein stabilization"/>
    <property type="evidence" value="ECO:0007669"/>
    <property type="project" value="TreeGrafter"/>
</dbReference>
<reference evidence="4 5" key="1">
    <citation type="submission" date="2016-10" db="EMBL/GenBank/DDBJ databases">
        <authorList>
            <person name="de Groot N.N."/>
        </authorList>
    </citation>
    <scope>NUCLEOTIDE SEQUENCE [LARGE SCALE GENOMIC DNA]</scope>
    <source>
        <strain evidence="4 5">DSM 527</strain>
    </source>
</reference>